<dbReference type="PANTHER" id="PTHR12149">
    <property type="entry name" value="FRUCTOSAMINE 3 KINASE-RELATED PROTEIN"/>
    <property type="match status" value="1"/>
</dbReference>
<comment type="similarity">
    <text evidence="3">Belongs to the fructosamine kinase family.</text>
</comment>
<evidence type="ECO:0000256" key="3">
    <source>
        <dbReference type="PIRNR" id="PIRNR006221"/>
    </source>
</evidence>
<dbReference type="SUPFAM" id="SSF56112">
    <property type="entry name" value="Protein kinase-like (PK-like)"/>
    <property type="match status" value="1"/>
</dbReference>
<dbReference type="InterPro" id="IPR016477">
    <property type="entry name" value="Fructo-/Ketosamine-3-kinase"/>
</dbReference>
<dbReference type="OrthoDB" id="5772781at2759"/>
<evidence type="ECO:0000313" key="4">
    <source>
        <dbReference type="EMBL" id="OCH86057.1"/>
    </source>
</evidence>
<keyword evidence="5" id="KW-1185">Reference proteome</keyword>
<keyword evidence="3 4" id="KW-0418">Kinase</keyword>
<protein>
    <recommendedName>
        <fullName evidence="1">protein-ribulosamine 3-kinase</fullName>
        <ecNumber evidence="1">2.7.1.172</ecNumber>
    </recommendedName>
</protein>
<name>A0A8E2AQ50_9APHY</name>
<comment type="catalytic activity">
    <reaction evidence="2">
        <text>N(6)-D-ribulosyl-L-lysyl-[protein] + ATP = N(6)-(3-O-phospho-D-ribulosyl)-L-lysyl-[protein] + ADP + H(+)</text>
        <dbReference type="Rhea" id="RHEA:48432"/>
        <dbReference type="Rhea" id="RHEA-COMP:12103"/>
        <dbReference type="Rhea" id="RHEA-COMP:12104"/>
        <dbReference type="ChEBI" id="CHEBI:15378"/>
        <dbReference type="ChEBI" id="CHEBI:30616"/>
        <dbReference type="ChEBI" id="CHEBI:90418"/>
        <dbReference type="ChEBI" id="CHEBI:90420"/>
        <dbReference type="ChEBI" id="CHEBI:456216"/>
        <dbReference type="EC" id="2.7.1.172"/>
    </reaction>
    <physiologicalReaction direction="left-to-right" evidence="2">
        <dbReference type="Rhea" id="RHEA:48433"/>
    </physiologicalReaction>
</comment>
<dbReference type="GO" id="GO:0016301">
    <property type="term" value="F:kinase activity"/>
    <property type="evidence" value="ECO:0007669"/>
    <property type="project" value="UniProtKB-UniRule"/>
</dbReference>
<evidence type="ECO:0000313" key="5">
    <source>
        <dbReference type="Proteomes" id="UP000250043"/>
    </source>
</evidence>
<dbReference type="Gene3D" id="3.90.1200.10">
    <property type="match status" value="1"/>
</dbReference>
<dbReference type="Proteomes" id="UP000250043">
    <property type="component" value="Unassembled WGS sequence"/>
</dbReference>
<sequence>MSSHVHKIFVQCIQREEPGATITAGTGSSPIQSSSGKLYMGKIGSPGEKEQYIGEAESLKAMNQAAPSLVPRLIACGVIDDEAAESDHDVGKPYFLSEYRDMGSLTDAAADVLGKRLATEMHAYKSTNGFGFHVPTYCGRTRLENGWYETWEECYDALIGGLLSSLRKSGGYDALCREGEDVRRRVMPALLRPLVIQPVLLHGDLWSGNTGTDRKTGEPVIFDPASLFGHNEADLAIARIFGGIPKSFFTTYHQHVPKSEPADQYELRCDLYELFHYLNHTVLFGGSYASSARQKMQRLLRAFPEE</sequence>
<dbReference type="PANTHER" id="PTHR12149:SF8">
    <property type="entry name" value="PROTEIN-RIBULOSAMINE 3-KINASE"/>
    <property type="match status" value="1"/>
</dbReference>
<gene>
    <name evidence="4" type="ORF">OBBRIDRAFT_761993</name>
</gene>
<dbReference type="EMBL" id="KV722547">
    <property type="protein sequence ID" value="OCH86057.1"/>
    <property type="molecule type" value="Genomic_DNA"/>
</dbReference>
<evidence type="ECO:0000256" key="1">
    <source>
        <dbReference type="ARBA" id="ARBA00011961"/>
    </source>
</evidence>
<organism evidence="4 5">
    <name type="scientific">Obba rivulosa</name>
    <dbReference type="NCBI Taxonomy" id="1052685"/>
    <lineage>
        <taxon>Eukaryota</taxon>
        <taxon>Fungi</taxon>
        <taxon>Dikarya</taxon>
        <taxon>Basidiomycota</taxon>
        <taxon>Agaricomycotina</taxon>
        <taxon>Agaricomycetes</taxon>
        <taxon>Polyporales</taxon>
        <taxon>Gelatoporiaceae</taxon>
        <taxon>Obba</taxon>
    </lineage>
</organism>
<reference evidence="4 5" key="1">
    <citation type="submission" date="2016-07" db="EMBL/GenBank/DDBJ databases">
        <title>Draft genome of the white-rot fungus Obba rivulosa 3A-2.</title>
        <authorList>
            <consortium name="DOE Joint Genome Institute"/>
            <person name="Miettinen O."/>
            <person name="Riley R."/>
            <person name="Acob R."/>
            <person name="Barry K."/>
            <person name="Cullen D."/>
            <person name="De Vries R."/>
            <person name="Hainaut M."/>
            <person name="Hatakka A."/>
            <person name="Henrissat B."/>
            <person name="Hilden K."/>
            <person name="Kuo R."/>
            <person name="Labutti K."/>
            <person name="Lipzen A."/>
            <person name="Makela M.R."/>
            <person name="Sandor L."/>
            <person name="Spatafora J.W."/>
            <person name="Grigoriev I.V."/>
            <person name="Hibbett D.S."/>
        </authorList>
    </citation>
    <scope>NUCLEOTIDE SEQUENCE [LARGE SCALE GENOMIC DNA]</scope>
    <source>
        <strain evidence="4 5">3A-2</strain>
    </source>
</reference>
<dbReference type="InterPro" id="IPR011009">
    <property type="entry name" value="Kinase-like_dom_sf"/>
</dbReference>
<dbReference type="AlphaFoldDB" id="A0A8E2AQ50"/>
<keyword evidence="3" id="KW-0808">Transferase</keyword>
<dbReference type="PIRSF" id="PIRSF006221">
    <property type="entry name" value="Ketosamine-3-kinase"/>
    <property type="match status" value="1"/>
</dbReference>
<dbReference type="GO" id="GO:0102193">
    <property type="term" value="F:protein-ribulosamine 3-kinase activity"/>
    <property type="evidence" value="ECO:0007669"/>
    <property type="project" value="UniProtKB-EC"/>
</dbReference>
<evidence type="ECO:0000256" key="2">
    <source>
        <dbReference type="ARBA" id="ARBA00048655"/>
    </source>
</evidence>
<proteinExistence type="inferred from homology"/>
<dbReference type="EC" id="2.7.1.172" evidence="1"/>
<dbReference type="Pfam" id="PF03881">
    <property type="entry name" value="Fructosamin_kin"/>
    <property type="match status" value="1"/>
</dbReference>
<accession>A0A8E2AQ50</accession>